<dbReference type="Proteomes" id="UP000830768">
    <property type="component" value="Chromosome 6"/>
</dbReference>
<sequence length="873" mass="98091">MSIYPLRATLDNPIVTPCARPAVEAPSSMISSSTLSLQPSRGFPPHWDDDLRQCLRGVNLVLKIFEHTFNSSRNSWPSKSRGKLVATSSADPFLVAKTLTIATRATHYCLDDFHIDEDSLRPLQNTHRQTKPWLPLTPIWASDSLQSPFLNGHLLRTIRRFFNPLHSTSLFSSFSQRASHWFYGLQVTDRYSTDALVHARSDKYPKTSSHGGVASDDAMCIKVSAPYFQQEKTRNVVLNLESSSQPLNLSGQLGSSCSQCSSFVRQNREDLCIHGPCITFEDANYILQVVGLNGHEKTIRDCLRKFQGYVRLEPKPWAFLTKEKGLITTNRKLGSSNGEPGDNAGSIKRVADGNSRAPADGEASQKPPKRQRHNDQQSSHYDEGTDRPAKAFKKRKQESREKEEVDSDEFGEASGKIKNGRKRNEEEEPGRRKFACPFYKYDRQAFMSSRTCVGPGWDSVHRVKEHIFRRHMLSSTQCENCLEQFETRPVLDEHLQNPCRKKPPSGSYGINRQQEKQLRSRKMYQKSLDEEEKWRAIYKIIFPGEKNIPSPYYEPEVPEFPDIYQQMLIEELPEIVTRRLTALDSGLVEHIKANTMTNRQSSTGRKPNEGLDVMGTTQASVGSQLEQHIQDAVKAAVKEMLSQVPMSKEPNTGPQINVKSPKEEPNGWMKKEEQAPFERPTLLESNLLQLPGIAGTELKLDTQTLYPTPRSLTFSRSPEVPLAAVEQTLPKPTFLEQAPQETDFYSLFNENHSGNVLEHISGVSSFPELDSLGNTWENLGDNSAGLTGPVYTSAGPNLSLNVSGPASHQTQELLSAQGPEPENYALGPWDFSPAPAMQSVDSGYETIIAPQTSNGIEDWGEFDDQFTENLYLR</sequence>
<accession>A0ACD3Z6Y4</accession>
<evidence type="ECO:0000313" key="1">
    <source>
        <dbReference type="EMBL" id="UPK96912.1"/>
    </source>
</evidence>
<dbReference type="EMBL" id="CP090035">
    <property type="protein sequence ID" value="UPK96912.1"/>
    <property type="molecule type" value="Genomic_DNA"/>
</dbReference>
<name>A0ACD3Z6Y4_FUSSC</name>
<keyword evidence="2" id="KW-1185">Reference proteome</keyword>
<evidence type="ECO:0000313" key="2">
    <source>
        <dbReference type="Proteomes" id="UP000830768"/>
    </source>
</evidence>
<reference evidence="1" key="1">
    <citation type="submission" date="2021-11" db="EMBL/GenBank/DDBJ databases">
        <title>Fusarium solani-melongenae Genome sequencing and assembly.</title>
        <authorList>
            <person name="Xie S."/>
            <person name="Huang L."/>
            <person name="Zhang X."/>
        </authorList>
    </citation>
    <scope>NUCLEOTIDE SEQUENCE</scope>
    <source>
        <strain evidence="1">CRI 24-3</strain>
    </source>
</reference>
<gene>
    <name evidence="1" type="ORF">LCI18_007847</name>
</gene>
<organism evidence="1 2">
    <name type="scientific">Fusarium solani subsp. cucurbitae</name>
    <name type="common">Neocosmosporum cucurbitae</name>
    <dbReference type="NCBI Taxonomy" id="2747967"/>
    <lineage>
        <taxon>Eukaryota</taxon>
        <taxon>Fungi</taxon>
        <taxon>Dikarya</taxon>
        <taxon>Ascomycota</taxon>
        <taxon>Pezizomycotina</taxon>
        <taxon>Sordariomycetes</taxon>
        <taxon>Hypocreomycetidae</taxon>
        <taxon>Hypocreales</taxon>
        <taxon>Nectriaceae</taxon>
        <taxon>Fusarium</taxon>
        <taxon>Fusarium solani species complex</taxon>
    </lineage>
</organism>
<protein>
    <submittedName>
        <fullName evidence="1">Uncharacterized protein</fullName>
    </submittedName>
</protein>
<proteinExistence type="predicted"/>